<dbReference type="EMBL" id="CP020931">
    <property type="protein sequence ID" value="ARM86043.1"/>
    <property type="molecule type" value="Genomic_DNA"/>
</dbReference>
<reference evidence="1 2" key="1">
    <citation type="submission" date="2017-04" db="EMBL/GenBank/DDBJ databases">
        <title>Genome Sequence of Marinobacter salarius strain SMR5 Isolated from a culture of the Diatom Skeletonema marinoi.</title>
        <authorList>
            <person name="Topel M."/>
            <person name="Pinder M.I.M."/>
            <person name="Johansson O.N."/>
            <person name="Kourtchenko O."/>
            <person name="Godhe A."/>
            <person name="Clarke A.K."/>
        </authorList>
    </citation>
    <scope>NUCLEOTIDE SEQUENCE [LARGE SCALE GENOMIC DNA]</scope>
    <source>
        <strain evidence="1 2">SMR5</strain>
    </source>
</reference>
<dbReference type="Proteomes" id="UP000193100">
    <property type="component" value="Chromosome"/>
</dbReference>
<dbReference type="AlphaFoldDB" id="A0A1W6KF66"/>
<evidence type="ECO:0000313" key="1">
    <source>
        <dbReference type="EMBL" id="ARM86043.1"/>
    </source>
</evidence>
<accession>A0A1W6KF66</accession>
<name>A0A1W6KF66_9GAMM</name>
<gene>
    <name evidence="1" type="ORF">MARSALSMR5_04023</name>
</gene>
<protein>
    <submittedName>
        <fullName evidence="1">Uncharacterized protein</fullName>
    </submittedName>
</protein>
<evidence type="ECO:0000313" key="2">
    <source>
        <dbReference type="Proteomes" id="UP000193100"/>
    </source>
</evidence>
<proteinExistence type="predicted"/>
<sequence length="49" mass="5457">MVSPESHTLVFPIWSTEPPHFVLTRSTAAARQGRLAANGRVLMRFVSSF</sequence>
<organism evidence="1 2">
    <name type="scientific">Marinobacter salarius</name>
    <dbReference type="NCBI Taxonomy" id="1420917"/>
    <lineage>
        <taxon>Bacteria</taxon>
        <taxon>Pseudomonadati</taxon>
        <taxon>Pseudomonadota</taxon>
        <taxon>Gammaproteobacteria</taxon>
        <taxon>Pseudomonadales</taxon>
        <taxon>Marinobacteraceae</taxon>
        <taxon>Marinobacter</taxon>
    </lineage>
</organism>